<dbReference type="Gene3D" id="2.115.10.20">
    <property type="entry name" value="Glycosyl hydrolase domain, family 43"/>
    <property type="match status" value="1"/>
</dbReference>
<dbReference type="Proteomes" id="UP000294752">
    <property type="component" value="Unassembled WGS sequence"/>
</dbReference>
<organism evidence="9 10">
    <name type="scientific">Sphingobacterium paludis</name>
    <dbReference type="NCBI Taxonomy" id="1476465"/>
    <lineage>
        <taxon>Bacteria</taxon>
        <taxon>Pseudomonadati</taxon>
        <taxon>Bacteroidota</taxon>
        <taxon>Sphingobacteriia</taxon>
        <taxon>Sphingobacteriales</taxon>
        <taxon>Sphingobacteriaceae</taxon>
        <taxon>Sphingobacterium</taxon>
    </lineage>
</organism>
<dbReference type="InterPro" id="IPR005084">
    <property type="entry name" value="CBM6"/>
</dbReference>
<dbReference type="PANTHER" id="PTHR43772:SF2">
    <property type="entry name" value="PUTATIVE (AFU_ORTHOLOGUE AFUA_2G04480)-RELATED"/>
    <property type="match status" value="1"/>
</dbReference>
<keyword evidence="3 7" id="KW-0378">Hydrolase</keyword>
<feature type="site" description="Important for catalytic activity, responsible for pKa modulation of the active site Glu and correct orientation of both the proton donor and substrate" evidence="6">
    <location>
        <position position="171"/>
    </location>
</feature>
<dbReference type="GO" id="GO:0045493">
    <property type="term" value="P:xylan catabolic process"/>
    <property type="evidence" value="ECO:0007669"/>
    <property type="project" value="UniProtKB-KW"/>
</dbReference>
<sequence length="475" mass="53094">MNKSSSTRKAIVQAFIFCTLDIFIASCSINSKISQAKTIQTTKRMLNPIAPPGVYIADPEVRKMPNGKIFLYGSKDDVGNQWCSNNYNVLSTDNLVEWNMEQTSFATEGVGKQTDYTTQLLYAPDCIEHNGKYYLYYCLATNEENEGVAVSDSPYGPFKNGQIMKGAEGIDPSVFIDDDGQAYLFWGQANVKGAKLSQDMKQIAGPITEGLLTYKVHKFNEGSSVRKHNGIYYFVYASHVRHGESNCATLCYATSTSPLGPYTYGGVIIDNWGSGRNLVNNHGCIEEIDGQWYVFYHRPTHASSTMRKACMEPIFFEKDGTIREVEMTTQGAGGPIDPTLRMEAARACLMDGNVFVQVRRPANDIPVEFLKDFRTGDHAVWRYFDFTGKNLKQFTCKTWGNTQDAIIEIRIDGVGGQLLGTVDIAAHQEETAYAIHTAAVQKVTGIHAIYLVVRSKKEQDKSKDLLNLEWFEFGR</sequence>
<dbReference type="OrthoDB" id="9803461at2"/>
<accession>A0A4R7CX67</accession>
<evidence type="ECO:0000313" key="9">
    <source>
        <dbReference type="EMBL" id="TDS12497.1"/>
    </source>
</evidence>
<dbReference type="InterPro" id="IPR052176">
    <property type="entry name" value="Glycosyl_Hydrlase_43_Enz"/>
</dbReference>
<evidence type="ECO:0000256" key="5">
    <source>
        <dbReference type="ARBA" id="ARBA00023295"/>
    </source>
</evidence>
<keyword evidence="2" id="KW-0624">Polysaccharide degradation</keyword>
<dbReference type="CDD" id="cd18620">
    <property type="entry name" value="GH43_XylA-like"/>
    <property type="match status" value="1"/>
</dbReference>
<dbReference type="GO" id="GO:0004553">
    <property type="term" value="F:hydrolase activity, hydrolyzing O-glycosyl compounds"/>
    <property type="evidence" value="ECO:0007669"/>
    <property type="project" value="InterPro"/>
</dbReference>
<evidence type="ECO:0000256" key="2">
    <source>
        <dbReference type="ARBA" id="ARBA00022651"/>
    </source>
</evidence>
<reference evidence="9 10" key="1">
    <citation type="submission" date="2019-03" db="EMBL/GenBank/DDBJ databases">
        <title>Genomic Encyclopedia of Type Strains, Phase III (KMG-III): the genomes of soil and plant-associated and newly described type strains.</title>
        <authorList>
            <person name="Whitman W."/>
        </authorList>
    </citation>
    <scope>NUCLEOTIDE SEQUENCE [LARGE SCALE GENOMIC DNA]</scope>
    <source>
        <strain evidence="9 10">CGMCC 1.12801</strain>
    </source>
</reference>
<keyword evidence="10" id="KW-1185">Reference proteome</keyword>
<gene>
    <name evidence="9" type="ORF">B0I21_106357</name>
</gene>
<dbReference type="SUPFAM" id="SSF75005">
    <property type="entry name" value="Arabinanase/levansucrase/invertase"/>
    <property type="match status" value="1"/>
</dbReference>
<evidence type="ECO:0000256" key="3">
    <source>
        <dbReference type="ARBA" id="ARBA00022801"/>
    </source>
</evidence>
<keyword evidence="5 7" id="KW-0326">Glycosidase</keyword>
<evidence type="ECO:0000259" key="8">
    <source>
        <dbReference type="Pfam" id="PF03422"/>
    </source>
</evidence>
<dbReference type="Gene3D" id="2.60.120.260">
    <property type="entry name" value="Galactose-binding domain-like"/>
    <property type="match status" value="1"/>
</dbReference>
<keyword evidence="4" id="KW-0119">Carbohydrate metabolism</keyword>
<dbReference type="SUPFAM" id="SSF49785">
    <property type="entry name" value="Galactose-binding domain-like"/>
    <property type="match status" value="1"/>
</dbReference>
<dbReference type="Pfam" id="PF03422">
    <property type="entry name" value="CBM_6"/>
    <property type="match status" value="1"/>
</dbReference>
<dbReference type="CDD" id="cd04084">
    <property type="entry name" value="CBM6_xylanase-like"/>
    <property type="match status" value="1"/>
</dbReference>
<comment type="caution">
    <text evidence="9">The sequence shown here is derived from an EMBL/GenBank/DDBJ whole genome shotgun (WGS) entry which is preliminary data.</text>
</comment>
<dbReference type="InterPro" id="IPR008979">
    <property type="entry name" value="Galactose-bd-like_sf"/>
</dbReference>
<keyword evidence="2" id="KW-0858">Xylan degradation</keyword>
<name>A0A4R7CX67_9SPHI</name>
<comment type="similarity">
    <text evidence="1 7">Belongs to the glycosyl hydrolase 43 family.</text>
</comment>
<dbReference type="AlphaFoldDB" id="A0A4R7CX67"/>
<evidence type="ECO:0000256" key="4">
    <source>
        <dbReference type="ARBA" id="ARBA00023277"/>
    </source>
</evidence>
<evidence type="ECO:0000256" key="1">
    <source>
        <dbReference type="ARBA" id="ARBA00009865"/>
    </source>
</evidence>
<evidence type="ECO:0000313" key="10">
    <source>
        <dbReference type="Proteomes" id="UP000294752"/>
    </source>
</evidence>
<dbReference type="Pfam" id="PF04616">
    <property type="entry name" value="Glyco_hydro_43"/>
    <property type="match status" value="1"/>
</dbReference>
<proteinExistence type="inferred from homology"/>
<dbReference type="InterPro" id="IPR023296">
    <property type="entry name" value="Glyco_hydro_beta-prop_sf"/>
</dbReference>
<evidence type="ECO:0000256" key="7">
    <source>
        <dbReference type="RuleBase" id="RU361187"/>
    </source>
</evidence>
<evidence type="ECO:0000256" key="6">
    <source>
        <dbReference type="PIRSR" id="PIRSR606710-2"/>
    </source>
</evidence>
<dbReference type="GO" id="GO:0030246">
    <property type="term" value="F:carbohydrate binding"/>
    <property type="evidence" value="ECO:0007669"/>
    <property type="project" value="InterPro"/>
</dbReference>
<dbReference type="EMBL" id="SNZV01000006">
    <property type="protein sequence ID" value="TDS12497.1"/>
    <property type="molecule type" value="Genomic_DNA"/>
</dbReference>
<feature type="domain" description="CBM6" evidence="8">
    <location>
        <begin position="373"/>
        <end position="474"/>
    </location>
</feature>
<dbReference type="InterPro" id="IPR006710">
    <property type="entry name" value="Glyco_hydro_43"/>
</dbReference>
<dbReference type="PANTHER" id="PTHR43772">
    <property type="entry name" value="ENDO-1,4-BETA-XYLANASE"/>
    <property type="match status" value="1"/>
</dbReference>
<protein>
    <submittedName>
        <fullName evidence="9">Carbohydrate binding protein with CBM6 domain</fullName>
    </submittedName>
</protein>